<dbReference type="PANTHER" id="PTHR35747">
    <property type="entry name" value="BIFUNCTIONAL INHIBITOR/LIPID-TRANSFER PROTEIN/SEED STORAGE 2S ALBUMIN SUPERFAMILY PROTEIN"/>
    <property type="match status" value="1"/>
</dbReference>
<organism evidence="2 3">
    <name type="scientific">Lupinus albus</name>
    <name type="common">White lupine</name>
    <name type="synonym">Lupinus termis</name>
    <dbReference type="NCBI Taxonomy" id="3870"/>
    <lineage>
        <taxon>Eukaryota</taxon>
        <taxon>Viridiplantae</taxon>
        <taxon>Streptophyta</taxon>
        <taxon>Embryophyta</taxon>
        <taxon>Tracheophyta</taxon>
        <taxon>Spermatophyta</taxon>
        <taxon>Magnoliopsida</taxon>
        <taxon>eudicotyledons</taxon>
        <taxon>Gunneridae</taxon>
        <taxon>Pentapetalae</taxon>
        <taxon>rosids</taxon>
        <taxon>fabids</taxon>
        <taxon>Fabales</taxon>
        <taxon>Fabaceae</taxon>
        <taxon>Papilionoideae</taxon>
        <taxon>50 kb inversion clade</taxon>
        <taxon>genistoids sensu lato</taxon>
        <taxon>core genistoids</taxon>
        <taxon>Genisteae</taxon>
        <taxon>Lupinus</taxon>
    </lineage>
</organism>
<sequence>MEGLSLKKMMIIMVMMMMVVMSDGGCREEVVSFSTCLEYVSSPPNNLTDSPSFNCCNSLHFESLCLCHLLRNPNLLGFPINTTSLLSLSSLCRLSPPLNLLCSGSPSLPPLEMGAAETPSHIPIMDAEAPSTKHQHSPTLSNTCSNSHHSLLILFNTLFYYHWM</sequence>
<dbReference type="CDD" id="cd00010">
    <property type="entry name" value="AAI_LTSS"/>
    <property type="match status" value="1"/>
</dbReference>
<dbReference type="Proteomes" id="UP000447434">
    <property type="component" value="Chromosome 5"/>
</dbReference>
<dbReference type="OrthoDB" id="786778at2759"/>
<dbReference type="SUPFAM" id="SSF47699">
    <property type="entry name" value="Bifunctional inhibitor/lipid-transfer protein/seed storage 2S albumin"/>
    <property type="match status" value="1"/>
</dbReference>
<dbReference type="AlphaFoldDB" id="A0A6A5MSD0"/>
<comment type="caution">
    <text evidence="2">The sequence shown here is derived from an EMBL/GenBank/DDBJ whole genome shotgun (WGS) entry which is preliminary data.</text>
</comment>
<dbReference type="InterPro" id="IPR016140">
    <property type="entry name" value="Bifunc_inhib/LTP/seed_store"/>
</dbReference>
<evidence type="ECO:0000313" key="2">
    <source>
        <dbReference type="EMBL" id="KAE9612830.1"/>
    </source>
</evidence>
<accession>A0A6A5MSD0</accession>
<keyword evidence="3" id="KW-1185">Reference proteome</keyword>
<dbReference type="InterPro" id="IPR053353">
    <property type="entry name" value="Plant_LTP_GPI-anchored"/>
</dbReference>
<dbReference type="Pfam" id="PF14368">
    <property type="entry name" value="LTP_2"/>
    <property type="match status" value="1"/>
</dbReference>
<evidence type="ECO:0000313" key="3">
    <source>
        <dbReference type="Proteomes" id="UP000447434"/>
    </source>
</evidence>
<dbReference type="InterPro" id="IPR036312">
    <property type="entry name" value="Bifun_inhib/LTP/seed_sf"/>
</dbReference>
<protein>
    <submittedName>
        <fullName evidence="2">Putative bifunctional inhibitor/plant lipid transfer protein/seed storage helical</fullName>
    </submittedName>
</protein>
<feature type="domain" description="Bifunctional inhibitor/plant lipid transfer protein/seed storage helical" evidence="1">
    <location>
        <begin position="14"/>
        <end position="102"/>
    </location>
</feature>
<name>A0A6A5MSD0_LUPAL</name>
<evidence type="ECO:0000259" key="1">
    <source>
        <dbReference type="Pfam" id="PF14368"/>
    </source>
</evidence>
<reference evidence="3" key="1">
    <citation type="journal article" date="2020" name="Nat. Commun.">
        <title>Genome sequence of the cluster root forming white lupin.</title>
        <authorList>
            <person name="Hufnagel B."/>
            <person name="Marques A."/>
            <person name="Soriano A."/>
            <person name="Marques L."/>
            <person name="Divol F."/>
            <person name="Doumas P."/>
            <person name="Sallet E."/>
            <person name="Mancinotti D."/>
            <person name="Carrere S."/>
            <person name="Marande W."/>
            <person name="Arribat S."/>
            <person name="Keller J."/>
            <person name="Huneau C."/>
            <person name="Blein T."/>
            <person name="Aime D."/>
            <person name="Laguerre M."/>
            <person name="Taylor J."/>
            <person name="Schubert V."/>
            <person name="Nelson M."/>
            <person name="Geu-Flores F."/>
            <person name="Crespi M."/>
            <person name="Gallardo-Guerrero K."/>
            <person name="Delaux P.-M."/>
            <person name="Salse J."/>
            <person name="Berges H."/>
            <person name="Guyot R."/>
            <person name="Gouzy J."/>
            <person name="Peret B."/>
        </authorList>
    </citation>
    <scope>NUCLEOTIDE SEQUENCE [LARGE SCALE GENOMIC DNA]</scope>
    <source>
        <strain evidence="3">cv. Amiga</strain>
    </source>
</reference>
<gene>
    <name evidence="2" type="ORF">Lalb_Chr05g0211151</name>
</gene>
<dbReference type="EMBL" id="WOCE01000005">
    <property type="protein sequence ID" value="KAE9612830.1"/>
    <property type="molecule type" value="Genomic_DNA"/>
</dbReference>
<dbReference type="Gene3D" id="1.10.110.10">
    <property type="entry name" value="Plant lipid-transfer and hydrophobic proteins"/>
    <property type="match status" value="1"/>
</dbReference>
<proteinExistence type="predicted"/>
<dbReference type="PANTHER" id="PTHR35747:SF2">
    <property type="entry name" value="NON-SPECIFIC LIPID TRANSFER PROTEIN GPI-ANCHORED 25"/>
    <property type="match status" value="1"/>
</dbReference>